<dbReference type="Pfam" id="PF00643">
    <property type="entry name" value="zf-B_box"/>
    <property type="match status" value="1"/>
</dbReference>
<comment type="caution">
    <text evidence="8">The sequence shown here is derived from an EMBL/GenBank/DDBJ whole genome shotgun (WGS) entry which is preliminary data.</text>
</comment>
<dbReference type="Gene3D" id="3.30.40.10">
    <property type="entry name" value="Zinc/RING finger domain, C3HC4 (zinc finger)"/>
    <property type="match status" value="1"/>
</dbReference>
<keyword evidence="3" id="KW-0862">Zinc</keyword>
<evidence type="ECO:0000256" key="2">
    <source>
        <dbReference type="ARBA" id="ARBA00022771"/>
    </source>
</evidence>
<dbReference type="SMART" id="SM00336">
    <property type="entry name" value="BBOX"/>
    <property type="match status" value="2"/>
</dbReference>
<dbReference type="InterPro" id="IPR018957">
    <property type="entry name" value="Znf_C3HC4_RING-type"/>
</dbReference>
<evidence type="ECO:0000256" key="3">
    <source>
        <dbReference type="ARBA" id="ARBA00022833"/>
    </source>
</evidence>
<dbReference type="EMBL" id="JBJQND010000008">
    <property type="protein sequence ID" value="KAL3868492.1"/>
    <property type="molecule type" value="Genomic_DNA"/>
</dbReference>
<proteinExistence type="predicted"/>
<dbReference type="PROSITE" id="PS50119">
    <property type="entry name" value="ZF_BBOX"/>
    <property type="match status" value="2"/>
</dbReference>
<dbReference type="PANTHER" id="PTHR25462">
    <property type="entry name" value="BONUS, ISOFORM C-RELATED"/>
    <property type="match status" value="1"/>
</dbReference>
<dbReference type="Gene3D" id="3.30.160.60">
    <property type="entry name" value="Classic Zinc Finger"/>
    <property type="match status" value="1"/>
</dbReference>
<feature type="compositionally biased region" description="Low complexity" evidence="5">
    <location>
        <begin position="551"/>
        <end position="564"/>
    </location>
</feature>
<keyword evidence="9" id="KW-1185">Reference proteome</keyword>
<evidence type="ECO:0000256" key="1">
    <source>
        <dbReference type="ARBA" id="ARBA00022723"/>
    </source>
</evidence>
<dbReference type="SUPFAM" id="SSF57850">
    <property type="entry name" value="RING/U-box"/>
    <property type="match status" value="1"/>
</dbReference>
<dbReference type="Gene3D" id="2.120.10.30">
    <property type="entry name" value="TolB, C-terminal domain"/>
    <property type="match status" value="1"/>
</dbReference>
<dbReference type="CDD" id="cd16579">
    <property type="entry name" value="RING-HC_PML_C-V"/>
    <property type="match status" value="1"/>
</dbReference>
<dbReference type="CDD" id="cd19757">
    <property type="entry name" value="Bbox1"/>
    <property type="match status" value="1"/>
</dbReference>
<dbReference type="PROSITE" id="PS50089">
    <property type="entry name" value="ZF_RING_2"/>
    <property type="match status" value="1"/>
</dbReference>
<dbReference type="SUPFAM" id="SSF57845">
    <property type="entry name" value="B-box zinc-binding domain"/>
    <property type="match status" value="1"/>
</dbReference>
<evidence type="ECO:0000313" key="8">
    <source>
        <dbReference type="EMBL" id="KAL3868492.1"/>
    </source>
</evidence>
<dbReference type="InterPro" id="IPR011042">
    <property type="entry name" value="6-blade_b-propeller_TolB-like"/>
</dbReference>
<dbReference type="InterPro" id="IPR001841">
    <property type="entry name" value="Znf_RING"/>
</dbReference>
<keyword evidence="1" id="KW-0479">Metal-binding</keyword>
<dbReference type="CDD" id="cd00021">
    <property type="entry name" value="Bbox_SF"/>
    <property type="match status" value="1"/>
</dbReference>
<dbReference type="Pfam" id="PF00097">
    <property type="entry name" value="zf-C3HC4"/>
    <property type="match status" value="1"/>
</dbReference>
<evidence type="ECO:0000313" key="9">
    <source>
        <dbReference type="Proteomes" id="UP001634394"/>
    </source>
</evidence>
<dbReference type="InterPro" id="IPR017907">
    <property type="entry name" value="Znf_RING_CS"/>
</dbReference>
<protein>
    <recommendedName>
        <fullName evidence="10">TRIM56</fullName>
    </recommendedName>
</protein>
<evidence type="ECO:0000256" key="4">
    <source>
        <dbReference type="PROSITE-ProRule" id="PRU00024"/>
    </source>
</evidence>
<feature type="domain" description="RING-type" evidence="6">
    <location>
        <begin position="11"/>
        <end position="54"/>
    </location>
</feature>
<name>A0ABD3W6W4_SINWO</name>
<organism evidence="8 9">
    <name type="scientific">Sinanodonta woodiana</name>
    <name type="common">Chinese pond mussel</name>
    <name type="synonym">Anodonta woodiana</name>
    <dbReference type="NCBI Taxonomy" id="1069815"/>
    <lineage>
        <taxon>Eukaryota</taxon>
        <taxon>Metazoa</taxon>
        <taxon>Spiralia</taxon>
        <taxon>Lophotrochozoa</taxon>
        <taxon>Mollusca</taxon>
        <taxon>Bivalvia</taxon>
        <taxon>Autobranchia</taxon>
        <taxon>Heteroconchia</taxon>
        <taxon>Palaeoheterodonta</taxon>
        <taxon>Unionida</taxon>
        <taxon>Unionoidea</taxon>
        <taxon>Unionidae</taxon>
        <taxon>Unioninae</taxon>
        <taxon>Sinanodonta</taxon>
    </lineage>
</organism>
<sequence>MATASSIQSNCGICLQPYKRPKILPCFHSYCEACLASHISKANPDSKFQCPLCRADIDIPDTGASFFQTNFYIDTTEEGNDSEEVSCLCENCDGGTKPKAAYYCEVCEQKICEECAQLHKKLKITRDHDLISLTTVRTKKFDQEKCFEHDSEFADRYCITCEEFLCSLCDSDVHDQHSIELIAAAANLKRNRLNKELIACEKFCANEKILKIISQRESAVEEMERKAKDHLHQRAAEIKMDIDVNVKKIENEIMKICEDKKDKLKQLNKDVESTQEKTVPLKKWITSASDTEVLREGGRILCKFKEVNASSQKSIPEIPLVKFERNCHQIDSKSIGLVVTDKETLFTTKIEIVSAFCTPQFNEIKCIMQCQGGKVWIAETGTKGLTLFNEWGSENKKILEQFEIASVAVSNDGILFISVPAEKLIYKITENTKATQHFSLTSIPGDIGVFDNGNLAICCNEPAKLLIIDHSGQVVRQYAPRGSKFKAVHCVAVCKFTDILAVCAQDIVDSGTATGRLSMDVKQPKLPTPPAFVAPSSGSLFGQVEMKQSSSSTFTFGSPSLSGFKTRDENKTPQNSPKNTEVKGNIFLFDQKGNMMAKIKRQVHDLIFDSQGHLLVSLDEGNIDVLDYRGNILACLRPNGGDFLSGKMALDSLNRLWIGESGRINVFIYPDVILYTKDEDQ</sequence>
<dbReference type="SMART" id="SM00184">
    <property type="entry name" value="RING"/>
    <property type="match status" value="1"/>
</dbReference>
<dbReference type="PROSITE" id="PS00518">
    <property type="entry name" value="ZF_RING_1"/>
    <property type="match status" value="1"/>
</dbReference>
<feature type="region of interest" description="Disordered" evidence="5">
    <location>
        <begin position="551"/>
        <end position="580"/>
    </location>
</feature>
<evidence type="ECO:0000259" key="7">
    <source>
        <dbReference type="PROSITE" id="PS50119"/>
    </source>
</evidence>
<dbReference type="InterPro" id="IPR013083">
    <property type="entry name" value="Znf_RING/FYVE/PHD"/>
</dbReference>
<dbReference type="SUPFAM" id="SSF101898">
    <property type="entry name" value="NHL repeat"/>
    <property type="match status" value="1"/>
</dbReference>
<dbReference type="Proteomes" id="UP001634394">
    <property type="component" value="Unassembled WGS sequence"/>
</dbReference>
<reference evidence="8 9" key="1">
    <citation type="submission" date="2024-11" db="EMBL/GenBank/DDBJ databases">
        <title>Chromosome-level genome assembly of the freshwater bivalve Anodonta woodiana.</title>
        <authorList>
            <person name="Chen X."/>
        </authorList>
    </citation>
    <scope>NUCLEOTIDE SEQUENCE [LARGE SCALE GENOMIC DNA]</scope>
    <source>
        <strain evidence="8">MN2024</strain>
        <tissue evidence="8">Gills</tissue>
    </source>
</reference>
<gene>
    <name evidence="8" type="ORF">ACJMK2_041293</name>
</gene>
<keyword evidence="2 4" id="KW-0863">Zinc-finger</keyword>
<dbReference type="GO" id="GO:0008270">
    <property type="term" value="F:zinc ion binding"/>
    <property type="evidence" value="ECO:0007669"/>
    <property type="project" value="UniProtKB-KW"/>
</dbReference>
<dbReference type="AlphaFoldDB" id="A0ABD3W6W4"/>
<feature type="domain" description="B box-type" evidence="7">
    <location>
        <begin position="141"/>
        <end position="182"/>
    </location>
</feature>
<feature type="domain" description="B box-type" evidence="7">
    <location>
        <begin position="84"/>
        <end position="133"/>
    </location>
</feature>
<dbReference type="InterPro" id="IPR047153">
    <property type="entry name" value="TRIM45/56/19-like"/>
</dbReference>
<evidence type="ECO:0000256" key="5">
    <source>
        <dbReference type="SAM" id="MobiDB-lite"/>
    </source>
</evidence>
<dbReference type="Gene3D" id="4.10.830.40">
    <property type="match status" value="1"/>
</dbReference>
<accession>A0ABD3W6W4</accession>
<dbReference type="PANTHER" id="PTHR25462:SF296">
    <property type="entry name" value="MEIOTIC P26, ISOFORM F"/>
    <property type="match status" value="1"/>
</dbReference>
<evidence type="ECO:0000259" key="6">
    <source>
        <dbReference type="PROSITE" id="PS50089"/>
    </source>
</evidence>
<dbReference type="InterPro" id="IPR000315">
    <property type="entry name" value="Znf_B-box"/>
</dbReference>
<evidence type="ECO:0008006" key="10">
    <source>
        <dbReference type="Google" id="ProtNLM"/>
    </source>
</evidence>